<sequence>MMTLQDYDRFSLADPVLFELPENYPDDGERLAAAARTPPPGWTRTEHGWWVRLCPDAPGLPEQGWKIHVSVTPAAVTEAVDLVWDHAVRHALAFDFIRSVATARALNGVHADRFTSGDLIILHPADDTALTRALGELTALLDGAPGPYVLGGLRHRSGPLHTRYAATEGTGSAPVLRTPDGTLVPDRRRPLFRRPDWLPLPAVLRPDLEALHAPPDGELPFTVRRALRFTNGGGTYLATDRRTGEQVVLREARPHAGLDRRGEDAVTRLGRERAALERLSGLDRVPRTVGHHVHGGHHFLAVEHIEGTSLAEAAALAFPLTSEERAEKEAAAYTAWALATLDALGRALRELHSRGLRLGELHPKNVFLRPDGRVVLVDLATATDLTDDRAPALGDPAHTAPDGLRGADATAYLLNLLCLWLFLPVPHDGPAKLRTLTAAVDGTYPLPPGFGTALLTGLCPADRPVPYDHAGALLAAPEPDWPAIRDSLVAGIHAMATPGRADRLFPGTPTGPRSIGGHAFAYGAAGVLHALHRVGAGIPEEYVAWLLAAVERDRAPRPGLHDGLHGVALTLDQLGHREDALELLDRCRADAARVTCPDLASGAAGIALNQLRFARVTGDGSLRDEALRTAERLAALVASGPLAPRPGAPAPYGLLHGGAGIALLFLRLHEETRDPHWLDAADTALGHDLDRCALLPDGHLVLFDGTHRLPYLHGGSTGLAFALRHLLRHRPDPARATTLGTILHTCRALYVRNSGLVRGRAGGIAVLAATGAPQDDAETRARIRTQVHRLAWHARSYRGRLAFPGFRSLRLAADLATGSAGVLLALSSAFEGTGPVLPYLDPRFPSLAEGGRR</sequence>
<dbReference type="Pfam" id="PF05147">
    <property type="entry name" value="LANC_like"/>
    <property type="match status" value="1"/>
</dbReference>
<evidence type="ECO:0000313" key="3">
    <source>
        <dbReference type="Proteomes" id="UP001500063"/>
    </source>
</evidence>
<dbReference type="PROSITE" id="PS50011">
    <property type="entry name" value="PROTEIN_KINASE_DOM"/>
    <property type="match status" value="1"/>
</dbReference>
<name>A0ABN0XK49_9ACTN</name>
<dbReference type="InterPro" id="IPR058053">
    <property type="entry name" value="RamC_C"/>
</dbReference>
<comment type="caution">
    <text evidence="2">The sequence shown here is derived from an EMBL/GenBank/DDBJ whole genome shotgun (WGS) entry which is preliminary data.</text>
</comment>
<dbReference type="InterPro" id="IPR057929">
    <property type="entry name" value="RamC_N"/>
</dbReference>
<dbReference type="Pfam" id="PF25816">
    <property type="entry name" value="RamC_N"/>
    <property type="match status" value="1"/>
</dbReference>
<evidence type="ECO:0000313" key="2">
    <source>
        <dbReference type="EMBL" id="GAA0366296.1"/>
    </source>
</evidence>
<dbReference type="EMBL" id="BAAABW010000026">
    <property type="protein sequence ID" value="GAA0366296.1"/>
    <property type="molecule type" value="Genomic_DNA"/>
</dbReference>
<dbReference type="SUPFAM" id="SSF158745">
    <property type="entry name" value="LanC-like"/>
    <property type="match status" value="1"/>
</dbReference>
<dbReference type="Proteomes" id="UP001500063">
    <property type="component" value="Unassembled WGS sequence"/>
</dbReference>
<dbReference type="InterPro" id="IPR007822">
    <property type="entry name" value="LANC-like"/>
</dbReference>
<evidence type="ECO:0000259" key="1">
    <source>
        <dbReference type="PROSITE" id="PS50011"/>
    </source>
</evidence>
<dbReference type="CDD" id="cd04791">
    <property type="entry name" value="LanC_SerThrkinase"/>
    <property type="match status" value="1"/>
</dbReference>
<reference evidence="2 3" key="1">
    <citation type="journal article" date="2019" name="Int. J. Syst. Evol. Microbiol.">
        <title>The Global Catalogue of Microorganisms (GCM) 10K type strain sequencing project: providing services to taxonomists for standard genome sequencing and annotation.</title>
        <authorList>
            <consortium name="The Broad Institute Genomics Platform"/>
            <consortium name="The Broad Institute Genome Sequencing Center for Infectious Disease"/>
            <person name="Wu L."/>
            <person name="Ma J."/>
        </authorList>
    </citation>
    <scope>NUCLEOTIDE SEQUENCE [LARGE SCALE GENOMIC DNA]</scope>
    <source>
        <strain evidence="2 3">JCM 4565</strain>
    </source>
</reference>
<protein>
    <submittedName>
        <fullName evidence="2">Class III lanthionine synthetase LanKC</fullName>
    </submittedName>
</protein>
<feature type="domain" description="Protein kinase" evidence="1">
    <location>
        <begin position="221"/>
        <end position="571"/>
    </location>
</feature>
<dbReference type="NCBIfam" id="NF038151">
    <property type="entry name" value="lanthi_synth_III"/>
    <property type="match status" value="1"/>
</dbReference>
<dbReference type="SMART" id="SM01260">
    <property type="entry name" value="LANC_like"/>
    <property type="match status" value="1"/>
</dbReference>
<dbReference type="Gene3D" id="1.10.510.10">
    <property type="entry name" value="Transferase(Phosphotransferase) domain 1"/>
    <property type="match status" value="1"/>
</dbReference>
<dbReference type="SUPFAM" id="SSF56112">
    <property type="entry name" value="Protein kinase-like (PK-like)"/>
    <property type="match status" value="1"/>
</dbReference>
<organism evidence="2 3">
    <name type="scientific">Streptomyces blastmyceticus</name>
    <dbReference type="NCBI Taxonomy" id="68180"/>
    <lineage>
        <taxon>Bacteria</taxon>
        <taxon>Bacillati</taxon>
        <taxon>Actinomycetota</taxon>
        <taxon>Actinomycetes</taxon>
        <taxon>Kitasatosporales</taxon>
        <taxon>Streptomycetaceae</taxon>
        <taxon>Streptomyces</taxon>
    </lineage>
</organism>
<dbReference type="InterPro" id="IPR000719">
    <property type="entry name" value="Prot_kinase_dom"/>
</dbReference>
<dbReference type="Gene3D" id="1.50.10.20">
    <property type="match status" value="2"/>
</dbReference>
<accession>A0ABN0XK49</accession>
<keyword evidence="3" id="KW-1185">Reference proteome</keyword>
<dbReference type="RefSeq" id="WP_344121130.1">
    <property type="nucleotide sequence ID" value="NZ_BAAABW010000026.1"/>
</dbReference>
<dbReference type="InterPro" id="IPR053524">
    <property type="entry name" value="Aerial_hyphae_peptide-synth"/>
</dbReference>
<proteinExistence type="predicted"/>
<dbReference type="InterPro" id="IPR011009">
    <property type="entry name" value="Kinase-like_dom_sf"/>
</dbReference>
<gene>
    <name evidence="2" type="primary">lanKC_4</name>
    <name evidence="2" type="ORF">GCM10010319_50240</name>
</gene>